<accession>A0ABW3HVE0</accession>
<keyword evidence="4" id="KW-1185">Reference proteome</keyword>
<evidence type="ECO:0000256" key="1">
    <source>
        <dbReference type="SAM" id="Phobius"/>
    </source>
</evidence>
<evidence type="ECO:0000313" key="3">
    <source>
        <dbReference type="EMBL" id="MFD0961497.1"/>
    </source>
</evidence>
<dbReference type="Pfam" id="PF04892">
    <property type="entry name" value="VanZ"/>
    <property type="match status" value="1"/>
</dbReference>
<proteinExistence type="predicted"/>
<evidence type="ECO:0000313" key="4">
    <source>
        <dbReference type="Proteomes" id="UP001596989"/>
    </source>
</evidence>
<keyword evidence="1" id="KW-0812">Transmembrane</keyword>
<organism evidence="3 4">
    <name type="scientific">Paenibacillus chungangensis</name>
    <dbReference type="NCBI Taxonomy" id="696535"/>
    <lineage>
        <taxon>Bacteria</taxon>
        <taxon>Bacillati</taxon>
        <taxon>Bacillota</taxon>
        <taxon>Bacilli</taxon>
        <taxon>Bacillales</taxon>
        <taxon>Paenibacillaceae</taxon>
        <taxon>Paenibacillus</taxon>
    </lineage>
</organism>
<dbReference type="RefSeq" id="WP_377567127.1">
    <property type="nucleotide sequence ID" value="NZ_JBHTJZ010000036.1"/>
</dbReference>
<dbReference type="PANTHER" id="PTHR36834:SF1">
    <property type="entry name" value="INTEGRAL MEMBRANE PROTEIN"/>
    <property type="match status" value="1"/>
</dbReference>
<comment type="caution">
    <text evidence="3">The sequence shown here is derived from an EMBL/GenBank/DDBJ whole genome shotgun (WGS) entry which is preliminary data.</text>
</comment>
<keyword evidence="1" id="KW-0472">Membrane</keyword>
<keyword evidence="1" id="KW-1133">Transmembrane helix</keyword>
<dbReference type="InterPro" id="IPR053150">
    <property type="entry name" value="Teicoplanin_resist-assoc"/>
</dbReference>
<gene>
    <name evidence="3" type="ORF">ACFQ2I_19265</name>
</gene>
<sequence length="186" mass="21376">MQDEHAIKLAIADFGESNLVGDLINKAVSPNRKWLRTLLWFFLTSYAMIVVYQLLLSPSRLMLRHMEQPNPNFIPFQTILNYANRYHSLNFDTWFINLFGNVLLFVPLGFLLPILFAKARRFSMSIVWTMLASLTIELTQLGARLGSFDVDDLILNVLGGLIGYAVWTVAAVSWRIMLRKLRPTLK</sequence>
<feature type="transmembrane region" description="Helical" evidence="1">
    <location>
        <begin position="38"/>
        <end position="56"/>
    </location>
</feature>
<feature type="domain" description="VanZ-like" evidence="2">
    <location>
        <begin position="37"/>
        <end position="169"/>
    </location>
</feature>
<dbReference type="Proteomes" id="UP001596989">
    <property type="component" value="Unassembled WGS sequence"/>
</dbReference>
<reference evidence="4" key="1">
    <citation type="journal article" date="2019" name="Int. J. Syst. Evol. Microbiol.">
        <title>The Global Catalogue of Microorganisms (GCM) 10K type strain sequencing project: providing services to taxonomists for standard genome sequencing and annotation.</title>
        <authorList>
            <consortium name="The Broad Institute Genomics Platform"/>
            <consortium name="The Broad Institute Genome Sequencing Center for Infectious Disease"/>
            <person name="Wu L."/>
            <person name="Ma J."/>
        </authorList>
    </citation>
    <scope>NUCLEOTIDE SEQUENCE [LARGE SCALE GENOMIC DNA]</scope>
    <source>
        <strain evidence="4">CCUG 59129</strain>
    </source>
</reference>
<dbReference type="EMBL" id="JBHTJZ010000036">
    <property type="protein sequence ID" value="MFD0961497.1"/>
    <property type="molecule type" value="Genomic_DNA"/>
</dbReference>
<name>A0ABW3HVE0_9BACL</name>
<protein>
    <submittedName>
        <fullName evidence="3">VanZ family protein</fullName>
    </submittedName>
</protein>
<dbReference type="PANTHER" id="PTHR36834">
    <property type="entry name" value="MEMBRANE PROTEIN-RELATED"/>
    <property type="match status" value="1"/>
</dbReference>
<feature type="transmembrane region" description="Helical" evidence="1">
    <location>
        <begin position="94"/>
        <end position="115"/>
    </location>
</feature>
<feature type="transmembrane region" description="Helical" evidence="1">
    <location>
        <begin position="153"/>
        <end position="178"/>
    </location>
</feature>
<feature type="transmembrane region" description="Helical" evidence="1">
    <location>
        <begin position="122"/>
        <end position="141"/>
    </location>
</feature>
<evidence type="ECO:0000259" key="2">
    <source>
        <dbReference type="Pfam" id="PF04892"/>
    </source>
</evidence>
<dbReference type="InterPro" id="IPR006976">
    <property type="entry name" value="VanZ-like"/>
</dbReference>